<reference evidence="3" key="1">
    <citation type="journal article" date="2019" name="Int. J. Syst. Evol. Microbiol.">
        <title>The Global Catalogue of Microorganisms (GCM) 10K type strain sequencing project: providing services to taxonomists for standard genome sequencing and annotation.</title>
        <authorList>
            <consortium name="The Broad Institute Genomics Platform"/>
            <consortium name="The Broad Institute Genome Sequencing Center for Infectious Disease"/>
            <person name="Wu L."/>
            <person name="Ma J."/>
        </authorList>
    </citation>
    <scope>NUCLEOTIDE SEQUENCE [LARGE SCALE GENOMIC DNA]</scope>
    <source>
        <strain evidence="3">JCM 17441</strain>
    </source>
</reference>
<evidence type="ECO:0000256" key="1">
    <source>
        <dbReference type="SAM" id="Phobius"/>
    </source>
</evidence>
<evidence type="ECO:0000313" key="3">
    <source>
        <dbReference type="Proteomes" id="UP001500620"/>
    </source>
</evidence>
<name>A0ABP8CYW4_9ACTN</name>
<keyword evidence="1" id="KW-0472">Membrane</keyword>
<gene>
    <name evidence="2" type="ORF">GCM10022255_010910</name>
</gene>
<dbReference type="Proteomes" id="UP001500620">
    <property type="component" value="Unassembled WGS sequence"/>
</dbReference>
<dbReference type="EMBL" id="BAABAT010000002">
    <property type="protein sequence ID" value="GAA4245080.1"/>
    <property type="molecule type" value="Genomic_DNA"/>
</dbReference>
<keyword evidence="3" id="KW-1185">Reference proteome</keyword>
<feature type="transmembrane region" description="Helical" evidence="1">
    <location>
        <begin position="44"/>
        <end position="66"/>
    </location>
</feature>
<feature type="transmembrane region" description="Helical" evidence="1">
    <location>
        <begin position="73"/>
        <end position="90"/>
    </location>
</feature>
<keyword evidence="1" id="KW-1133">Transmembrane helix</keyword>
<evidence type="ECO:0000313" key="2">
    <source>
        <dbReference type="EMBL" id="GAA4245080.1"/>
    </source>
</evidence>
<comment type="caution">
    <text evidence="2">The sequence shown here is derived from an EMBL/GenBank/DDBJ whole genome shotgun (WGS) entry which is preliminary data.</text>
</comment>
<keyword evidence="1" id="KW-0812">Transmembrane</keyword>
<dbReference type="RefSeq" id="WP_345121862.1">
    <property type="nucleotide sequence ID" value="NZ_BAABAT010000002.1"/>
</dbReference>
<sequence length="149" mass="14766">MPGRRASVRLNLAALFAALLLAVASALPWEERVTIAGAHAVSGLQLGGAVTLPLALFAAATSVAAAITGRARFAVPSAIAGAAAAVVATRDFARLAQTRYEVIDNASEPMLGVLLAAVAGVLLACLATAAVALSPRSAGSAGRGGRPDR</sequence>
<protein>
    <submittedName>
        <fullName evidence="2">Uncharacterized protein</fullName>
    </submittedName>
</protein>
<proteinExistence type="predicted"/>
<feature type="transmembrane region" description="Helical" evidence="1">
    <location>
        <begin position="110"/>
        <end position="133"/>
    </location>
</feature>
<organism evidence="2 3">
    <name type="scientific">Dactylosporangium darangshiense</name>
    <dbReference type="NCBI Taxonomy" id="579108"/>
    <lineage>
        <taxon>Bacteria</taxon>
        <taxon>Bacillati</taxon>
        <taxon>Actinomycetota</taxon>
        <taxon>Actinomycetes</taxon>
        <taxon>Micromonosporales</taxon>
        <taxon>Micromonosporaceae</taxon>
        <taxon>Dactylosporangium</taxon>
    </lineage>
</organism>
<accession>A0ABP8CYW4</accession>